<feature type="binding site" description="covalent" evidence="11">
    <location>
        <position position="192"/>
    </location>
    <ligand>
        <name>heme c</name>
        <dbReference type="ChEBI" id="CHEBI:61717"/>
        <label>2</label>
    </ligand>
</feature>
<feature type="domain" description="Cytochrome c" evidence="15">
    <location>
        <begin position="30"/>
        <end position="133"/>
    </location>
</feature>
<evidence type="ECO:0000256" key="2">
    <source>
        <dbReference type="ARBA" id="ARBA00022448"/>
    </source>
</evidence>
<keyword evidence="13" id="KW-1133">Transmembrane helix</keyword>
<dbReference type="RefSeq" id="WP_221455212.1">
    <property type="nucleotide sequence ID" value="NZ_JACHLI010000051.1"/>
</dbReference>
<keyword evidence="2" id="KW-0813">Transport</keyword>
<feature type="transmembrane region" description="Helical" evidence="13">
    <location>
        <begin position="439"/>
        <end position="460"/>
    </location>
</feature>
<dbReference type="Proteomes" id="UP000566995">
    <property type="component" value="Unassembled WGS sequence"/>
</dbReference>
<dbReference type="InterPro" id="IPR051459">
    <property type="entry name" value="Cytochrome_c-type_DH"/>
</dbReference>
<evidence type="ECO:0000313" key="16">
    <source>
        <dbReference type="EMBL" id="MBB4867894.1"/>
    </source>
</evidence>
<evidence type="ECO:0000256" key="9">
    <source>
        <dbReference type="ARBA" id="ARBA00023004"/>
    </source>
</evidence>
<feature type="chain" id="PRO_5030925824" evidence="14">
    <location>
        <begin position="21"/>
        <end position="463"/>
    </location>
</feature>
<dbReference type="PANTHER" id="PTHR35008">
    <property type="entry name" value="BLL4482 PROTEIN-RELATED"/>
    <property type="match status" value="1"/>
</dbReference>
<dbReference type="PIRSF" id="PIRSF000018">
    <property type="entry name" value="Mb_ADH_cyt_c"/>
    <property type="match status" value="1"/>
</dbReference>
<evidence type="ECO:0000256" key="14">
    <source>
        <dbReference type="SAM" id="SignalP"/>
    </source>
</evidence>
<evidence type="ECO:0000259" key="15">
    <source>
        <dbReference type="PROSITE" id="PS51007"/>
    </source>
</evidence>
<keyword evidence="6 14" id="KW-0732">Signal</keyword>
<evidence type="ECO:0000256" key="4">
    <source>
        <dbReference type="ARBA" id="ARBA00022617"/>
    </source>
</evidence>
<dbReference type="PROSITE" id="PS51007">
    <property type="entry name" value="CYTC"/>
    <property type="match status" value="3"/>
</dbReference>
<dbReference type="GO" id="GO:0016614">
    <property type="term" value="F:oxidoreductase activity, acting on CH-OH group of donors"/>
    <property type="evidence" value="ECO:0007669"/>
    <property type="project" value="InterPro"/>
</dbReference>
<evidence type="ECO:0000256" key="12">
    <source>
        <dbReference type="PIRSR" id="PIRSR000018-51"/>
    </source>
</evidence>
<dbReference type="Pfam" id="PF00034">
    <property type="entry name" value="Cytochrom_C"/>
    <property type="match status" value="2"/>
</dbReference>
<organism evidence="16 17">
    <name type="scientific">Pseudomonas nitroreducens</name>
    <dbReference type="NCBI Taxonomy" id="46680"/>
    <lineage>
        <taxon>Bacteria</taxon>
        <taxon>Pseudomonadati</taxon>
        <taxon>Pseudomonadota</taxon>
        <taxon>Gammaproteobacteria</taxon>
        <taxon>Pseudomonadales</taxon>
        <taxon>Pseudomonadaceae</taxon>
        <taxon>Pseudomonas</taxon>
    </lineage>
</organism>
<keyword evidence="8" id="KW-0249">Electron transport</keyword>
<feature type="binding site" description="axial binding residue" evidence="12">
    <location>
        <position position="338"/>
    </location>
    <ligand>
        <name>heme c</name>
        <dbReference type="ChEBI" id="CHEBI:61717"/>
        <label>3</label>
    </ligand>
    <ligandPart>
        <name>Fe</name>
        <dbReference type="ChEBI" id="CHEBI:18248"/>
    </ligandPart>
</feature>
<name>A0A7W7KSN4_PSENT</name>
<dbReference type="InterPro" id="IPR014353">
    <property type="entry name" value="Membr-bd_ADH_cyt_c"/>
</dbReference>
<evidence type="ECO:0000256" key="6">
    <source>
        <dbReference type="ARBA" id="ARBA00022729"/>
    </source>
</evidence>
<comment type="subcellular location">
    <subcellularLocation>
        <location evidence="1">Cell membrane</location>
    </subcellularLocation>
</comment>
<protein>
    <submittedName>
        <fullName evidence="16">Mono/diheme cytochrome c family protein</fullName>
    </submittedName>
</protein>
<dbReference type="GO" id="GO:0009055">
    <property type="term" value="F:electron transfer activity"/>
    <property type="evidence" value="ECO:0007669"/>
    <property type="project" value="InterPro"/>
</dbReference>
<keyword evidence="3" id="KW-1003">Cell membrane</keyword>
<dbReference type="PANTHER" id="PTHR35008:SF8">
    <property type="entry name" value="ALCOHOL DEHYDROGENASE CYTOCHROME C SUBUNIT"/>
    <property type="match status" value="1"/>
</dbReference>
<dbReference type="PRINTS" id="PR00605">
    <property type="entry name" value="CYTCHROMECIC"/>
</dbReference>
<feature type="signal peptide" evidence="14">
    <location>
        <begin position="1"/>
        <end position="20"/>
    </location>
</feature>
<dbReference type="InterPro" id="IPR036909">
    <property type="entry name" value="Cyt_c-like_dom_sf"/>
</dbReference>
<feature type="domain" description="Cytochrome c" evidence="15">
    <location>
        <begin position="321"/>
        <end position="409"/>
    </location>
</feature>
<evidence type="ECO:0000256" key="11">
    <source>
        <dbReference type="PIRSR" id="PIRSR000018-50"/>
    </source>
</evidence>
<comment type="caution">
    <text evidence="16">The sequence shown here is derived from an EMBL/GenBank/DDBJ whole genome shotgun (WGS) entry which is preliminary data.</text>
</comment>
<feature type="binding site" description="covalent" evidence="11">
    <location>
        <position position="47"/>
    </location>
    <ligand>
        <name>heme c</name>
        <dbReference type="ChEBI" id="CHEBI:61717"/>
        <label>1</label>
    </ligand>
</feature>
<reference evidence="16 17" key="1">
    <citation type="submission" date="2020-08" db="EMBL/GenBank/DDBJ databases">
        <title>Functional genomics of gut bacteria from endangered species of beetles.</title>
        <authorList>
            <person name="Carlos-Shanley C."/>
        </authorList>
    </citation>
    <scope>NUCLEOTIDE SEQUENCE [LARGE SCALE GENOMIC DNA]</scope>
    <source>
        <strain evidence="16 17">S00179</strain>
    </source>
</reference>
<gene>
    <name evidence="16" type="ORF">HNP46_006813</name>
</gene>
<evidence type="ECO:0000256" key="1">
    <source>
        <dbReference type="ARBA" id="ARBA00004236"/>
    </source>
</evidence>
<accession>A0A7W7KSN4</accession>
<keyword evidence="4 11" id="KW-0349">Heme</keyword>
<dbReference type="GO" id="GO:0005886">
    <property type="term" value="C:plasma membrane"/>
    <property type="evidence" value="ECO:0007669"/>
    <property type="project" value="UniProtKB-SubCell"/>
</dbReference>
<dbReference type="GO" id="GO:0005506">
    <property type="term" value="F:iron ion binding"/>
    <property type="evidence" value="ECO:0007669"/>
    <property type="project" value="InterPro"/>
</dbReference>
<dbReference type="EMBL" id="JACHLI010000051">
    <property type="protein sequence ID" value="MBB4867894.1"/>
    <property type="molecule type" value="Genomic_DNA"/>
</dbReference>
<dbReference type="InterPro" id="IPR009056">
    <property type="entry name" value="Cyt_c-like_dom"/>
</dbReference>
<feature type="domain" description="Cytochrome c" evidence="15">
    <location>
        <begin position="174"/>
        <end position="283"/>
    </location>
</feature>
<evidence type="ECO:0000256" key="10">
    <source>
        <dbReference type="ARBA" id="ARBA00023136"/>
    </source>
</evidence>
<proteinExistence type="predicted"/>
<dbReference type="InterPro" id="IPR008168">
    <property type="entry name" value="Cyt_C_IC"/>
</dbReference>
<evidence type="ECO:0000256" key="8">
    <source>
        <dbReference type="ARBA" id="ARBA00022982"/>
    </source>
</evidence>
<dbReference type="GO" id="GO:0020037">
    <property type="term" value="F:heme binding"/>
    <property type="evidence" value="ECO:0007669"/>
    <property type="project" value="InterPro"/>
</dbReference>
<feature type="binding site" description="axial binding residue" evidence="12">
    <location>
        <position position="48"/>
    </location>
    <ligand>
        <name>heme c</name>
        <dbReference type="ChEBI" id="CHEBI:61717"/>
        <label>1</label>
    </ligand>
    <ligandPart>
        <name>Fe</name>
        <dbReference type="ChEBI" id="CHEBI:18248"/>
    </ligandPart>
</feature>
<evidence type="ECO:0000256" key="13">
    <source>
        <dbReference type="SAM" id="Phobius"/>
    </source>
</evidence>
<sequence>MKTLVLLLALQVLLATGAVAAPQTPAIDGALLERGRYLALLADCQACHSRPGGQPYAGGYEIATPLGPVVASNITPALRYGIGSYSEAQFAAALRQGKRADGANLYPAMPYTAYRGLSDADVHALYAYFRNAVLPVEQAAAASRLPFPFSWRPLMGLWNALFLGSRETTDTRGGQLAHGRYLVDTLGHCGSCHTPRNLLMAEIPDSYLGGAEVAGWYAPNITSDRVSGIGDWSADELVQYLRTGHLQGRGQAGGGMAEAVSESLRHFDEADLQAMAAYLRSVPPIHDPQQSVQRSAFAGSQLPPTGLEPLLDRQPASLADSDVLDGSRLYNAACASCHQIDGAGTADQFYPSLSHNGATGDVHAGSLVMAILRGVQRHTNDYQVAMPAFADQLDDGQVAALSNYVLQRFGNPALQVSAAQVGELRAGGAPSLLLRALPYALLLLLLGVLLAGAAAGRWLLRRR</sequence>
<evidence type="ECO:0000256" key="7">
    <source>
        <dbReference type="ARBA" id="ARBA00022737"/>
    </source>
</evidence>
<feature type="binding site" description="axial binding residue" evidence="12">
    <location>
        <position position="193"/>
    </location>
    <ligand>
        <name>heme c</name>
        <dbReference type="ChEBI" id="CHEBI:61717"/>
        <label>2</label>
    </ligand>
    <ligandPart>
        <name>Fe</name>
        <dbReference type="ChEBI" id="CHEBI:18248"/>
    </ligandPart>
</feature>
<dbReference type="AlphaFoldDB" id="A0A7W7KSN4"/>
<keyword evidence="9 12" id="KW-0408">Iron</keyword>
<dbReference type="Gene3D" id="1.10.760.10">
    <property type="entry name" value="Cytochrome c-like domain"/>
    <property type="match status" value="3"/>
</dbReference>
<feature type="binding site" description="covalent" evidence="11">
    <location>
        <position position="337"/>
    </location>
    <ligand>
        <name>heme c</name>
        <dbReference type="ChEBI" id="CHEBI:61717"/>
        <label>3</label>
    </ligand>
</feature>
<comment type="cofactor">
    <cofactor evidence="11">
        <name>heme c</name>
        <dbReference type="ChEBI" id="CHEBI:61717"/>
    </cofactor>
    <text evidence="11">Binds 3 heme c groups covalently per subunit.</text>
</comment>
<evidence type="ECO:0000256" key="5">
    <source>
        <dbReference type="ARBA" id="ARBA00022723"/>
    </source>
</evidence>
<feature type="binding site" description="covalent" evidence="11">
    <location>
        <position position="334"/>
    </location>
    <ligand>
        <name>heme c</name>
        <dbReference type="ChEBI" id="CHEBI:61717"/>
        <label>3</label>
    </ligand>
</feature>
<feature type="binding site" description="covalent" evidence="11">
    <location>
        <position position="189"/>
    </location>
    <ligand>
        <name>heme c</name>
        <dbReference type="ChEBI" id="CHEBI:61717"/>
        <label>2</label>
    </ligand>
</feature>
<keyword evidence="7" id="KW-0677">Repeat</keyword>
<feature type="binding site" description="covalent" evidence="11">
    <location>
        <position position="44"/>
    </location>
    <ligand>
        <name>heme c</name>
        <dbReference type="ChEBI" id="CHEBI:61717"/>
        <label>1</label>
    </ligand>
</feature>
<keyword evidence="5 12" id="KW-0479">Metal-binding</keyword>
<keyword evidence="13" id="KW-0812">Transmembrane</keyword>
<keyword evidence="10 13" id="KW-0472">Membrane</keyword>
<evidence type="ECO:0000256" key="3">
    <source>
        <dbReference type="ARBA" id="ARBA00022475"/>
    </source>
</evidence>
<evidence type="ECO:0000313" key="17">
    <source>
        <dbReference type="Proteomes" id="UP000566995"/>
    </source>
</evidence>
<dbReference type="SUPFAM" id="SSF46626">
    <property type="entry name" value="Cytochrome c"/>
    <property type="match status" value="3"/>
</dbReference>